<evidence type="ECO:0000313" key="3">
    <source>
        <dbReference type="Proteomes" id="UP000637267"/>
    </source>
</evidence>
<dbReference type="PANTHER" id="PTHR12526">
    <property type="entry name" value="GLYCOSYLTRANSFERASE"/>
    <property type="match status" value="1"/>
</dbReference>
<sequence>MKITFFLRGLGLGGVERCAALVGEGLAERGFDVTLVTLGDATNLWQERTRRVKVVDLSQTWNGRKPWTWLAGWRATRQLAREADIVVAATFLMPLYMTWAATRGLRKRVLAWVHGPLADVDASAHMNPIHRLACQSIYRRIGEAVFVSRHARESMSKWLGEPIARGWEVIPNFVENIEPRPPRYPGNPVRLLFVGRIDVEKQPTLWLDTLSALVSRGQLARLTVLGDGPLRAHLQSQAEQRGLASLIEFMGTRHDVADFMHRADFLLLTSWFEGCPLVVLEAMKAGLPVVTTPAGGVVELFGEYAPDYVAEAATGAALADRILTQVPRHPALAGQLRLRAYDYDKNVLLDRWAALLGSPVTIPARHTLGQEQNR</sequence>
<evidence type="ECO:0000259" key="1">
    <source>
        <dbReference type="Pfam" id="PF13439"/>
    </source>
</evidence>
<dbReference type="CDD" id="cd03811">
    <property type="entry name" value="GT4_GT28_WabH-like"/>
    <property type="match status" value="1"/>
</dbReference>
<comment type="caution">
    <text evidence="2">The sequence shown here is derived from an EMBL/GenBank/DDBJ whole genome shotgun (WGS) entry which is preliminary data.</text>
</comment>
<dbReference type="Pfam" id="PF13439">
    <property type="entry name" value="Glyco_transf_4"/>
    <property type="match status" value="1"/>
</dbReference>
<dbReference type="Proteomes" id="UP000637267">
    <property type="component" value="Unassembled WGS sequence"/>
</dbReference>
<dbReference type="RefSeq" id="WP_188704977.1">
    <property type="nucleotide sequence ID" value="NZ_BMLX01000003.1"/>
</dbReference>
<accession>A0ABQ2PBC6</accession>
<dbReference type="Gene3D" id="3.40.50.2000">
    <property type="entry name" value="Glycogen Phosphorylase B"/>
    <property type="match status" value="2"/>
</dbReference>
<keyword evidence="3" id="KW-1185">Reference proteome</keyword>
<protein>
    <recommendedName>
        <fullName evidence="1">Glycosyltransferase subfamily 4-like N-terminal domain-containing protein</fullName>
    </recommendedName>
</protein>
<name>A0ABQ2PBC6_9NEIS</name>
<organism evidence="2 3">
    <name type="scientific">Silvimonas iriomotensis</name>
    <dbReference type="NCBI Taxonomy" id="449662"/>
    <lineage>
        <taxon>Bacteria</taxon>
        <taxon>Pseudomonadati</taxon>
        <taxon>Pseudomonadota</taxon>
        <taxon>Betaproteobacteria</taxon>
        <taxon>Neisseriales</taxon>
        <taxon>Chitinibacteraceae</taxon>
        <taxon>Silvimonas</taxon>
    </lineage>
</organism>
<dbReference type="PANTHER" id="PTHR12526:SF638">
    <property type="entry name" value="SPORE COAT PROTEIN SA"/>
    <property type="match status" value="1"/>
</dbReference>
<reference evidence="3" key="1">
    <citation type="journal article" date="2019" name="Int. J. Syst. Evol. Microbiol.">
        <title>The Global Catalogue of Microorganisms (GCM) 10K type strain sequencing project: providing services to taxonomists for standard genome sequencing and annotation.</title>
        <authorList>
            <consortium name="The Broad Institute Genomics Platform"/>
            <consortium name="The Broad Institute Genome Sequencing Center for Infectious Disease"/>
            <person name="Wu L."/>
            <person name="Ma J."/>
        </authorList>
    </citation>
    <scope>NUCLEOTIDE SEQUENCE [LARGE SCALE GENOMIC DNA]</scope>
    <source>
        <strain evidence="3">CGMCC 1.8859</strain>
    </source>
</reference>
<dbReference type="InterPro" id="IPR028098">
    <property type="entry name" value="Glyco_trans_4-like_N"/>
</dbReference>
<dbReference type="Pfam" id="PF13692">
    <property type="entry name" value="Glyco_trans_1_4"/>
    <property type="match status" value="1"/>
</dbReference>
<feature type="domain" description="Glycosyltransferase subfamily 4-like N-terminal" evidence="1">
    <location>
        <begin position="13"/>
        <end position="174"/>
    </location>
</feature>
<dbReference type="EMBL" id="BMLX01000003">
    <property type="protein sequence ID" value="GGP22805.1"/>
    <property type="molecule type" value="Genomic_DNA"/>
</dbReference>
<dbReference type="SUPFAM" id="SSF53756">
    <property type="entry name" value="UDP-Glycosyltransferase/glycogen phosphorylase"/>
    <property type="match status" value="1"/>
</dbReference>
<evidence type="ECO:0000313" key="2">
    <source>
        <dbReference type="EMBL" id="GGP22805.1"/>
    </source>
</evidence>
<proteinExistence type="predicted"/>
<gene>
    <name evidence="2" type="ORF">GCM10010970_28050</name>
</gene>